<keyword evidence="8" id="KW-0012">Acyltransferase</keyword>
<feature type="domain" description="Carrier" evidence="11">
    <location>
        <begin position="5430"/>
        <end position="5505"/>
    </location>
</feature>
<proteinExistence type="predicted"/>
<feature type="region of interest" description="N-terminal hotdog fold" evidence="9">
    <location>
        <begin position="4654"/>
        <end position="4790"/>
    </location>
</feature>
<dbReference type="SUPFAM" id="SSF50129">
    <property type="entry name" value="GroES-like"/>
    <property type="match status" value="1"/>
</dbReference>
<dbReference type="InterPro" id="IPR014043">
    <property type="entry name" value="Acyl_transferase_dom"/>
</dbReference>
<dbReference type="PROSITE" id="PS00606">
    <property type="entry name" value="KS3_1"/>
    <property type="match status" value="3"/>
</dbReference>
<evidence type="ECO:0000256" key="5">
    <source>
        <dbReference type="ARBA" id="ARBA00022679"/>
    </source>
</evidence>
<dbReference type="SUPFAM" id="SSF53901">
    <property type="entry name" value="Thiolase-like"/>
    <property type="match status" value="3"/>
</dbReference>
<dbReference type="SMART" id="SM00823">
    <property type="entry name" value="PKS_PP"/>
    <property type="match status" value="3"/>
</dbReference>
<dbReference type="NCBIfam" id="NF045894">
    <property type="entry name" value="PKS_plus_SDR"/>
    <property type="match status" value="1"/>
</dbReference>
<evidence type="ECO:0000256" key="10">
    <source>
        <dbReference type="SAM" id="MobiDB-lite"/>
    </source>
</evidence>
<dbReference type="InterPro" id="IPR036291">
    <property type="entry name" value="NAD(P)-bd_dom_sf"/>
</dbReference>
<dbReference type="Pfam" id="PF08990">
    <property type="entry name" value="Docking"/>
    <property type="match status" value="1"/>
</dbReference>
<comment type="pathway">
    <text evidence="2">Antibiotic biosynthesis.</text>
</comment>
<dbReference type="Pfam" id="PF02801">
    <property type="entry name" value="Ketoacyl-synt_C"/>
    <property type="match status" value="3"/>
</dbReference>
<dbReference type="InterPro" id="IPR042104">
    <property type="entry name" value="PKS_dehydratase_sf"/>
</dbReference>
<dbReference type="InterPro" id="IPR014030">
    <property type="entry name" value="Ketoacyl_synth_N"/>
</dbReference>
<keyword evidence="4" id="KW-0597">Phosphoprotein</keyword>
<dbReference type="Pfam" id="PF08659">
    <property type="entry name" value="KR"/>
    <property type="match status" value="3"/>
</dbReference>
<dbReference type="InterPro" id="IPR049552">
    <property type="entry name" value="PKS_DH_N"/>
</dbReference>
<dbReference type="Pfam" id="PF00698">
    <property type="entry name" value="Acyl_transf_1"/>
    <property type="match status" value="3"/>
</dbReference>
<dbReference type="Pfam" id="PF00550">
    <property type="entry name" value="PP-binding"/>
    <property type="match status" value="3"/>
</dbReference>
<dbReference type="InterPro" id="IPR057326">
    <property type="entry name" value="KR_dom"/>
</dbReference>
<dbReference type="InterPro" id="IPR014031">
    <property type="entry name" value="Ketoacyl_synth_C"/>
</dbReference>
<dbReference type="InterPro" id="IPR011032">
    <property type="entry name" value="GroES-like_sf"/>
</dbReference>
<dbReference type="RefSeq" id="WP_281396387.1">
    <property type="nucleotide sequence ID" value="NZ_JACHGN010000018.1"/>
</dbReference>
<feature type="domain" description="PKS/mFAS DH" evidence="13">
    <location>
        <begin position="2541"/>
        <end position="2827"/>
    </location>
</feature>
<dbReference type="InterPro" id="IPR050091">
    <property type="entry name" value="PKS_NRPS_Biosynth_Enz"/>
</dbReference>
<dbReference type="SUPFAM" id="SSF47336">
    <property type="entry name" value="ACP-like"/>
    <property type="match status" value="3"/>
</dbReference>
<dbReference type="GO" id="GO:0033068">
    <property type="term" value="P:macrolide biosynthetic process"/>
    <property type="evidence" value="ECO:0007669"/>
    <property type="project" value="UniProtKB-ARBA"/>
</dbReference>
<dbReference type="FunFam" id="1.10.1200.10:FF:000007">
    <property type="entry name" value="Probable polyketide synthase pks17"/>
    <property type="match status" value="3"/>
</dbReference>
<organism evidence="14 15">
    <name type="scientific">Thermocatellispora tengchongensis</name>
    <dbReference type="NCBI Taxonomy" id="1073253"/>
    <lineage>
        <taxon>Bacteria</taxon>
        <taxon>Bacillati</taxon>
        <taxon>Actinomycetota</taxon>
        <taxon>Actinomycetes</taxon>
        <taxon>Streptosporangiales</taxon>
        <taxon>Streptosporangiaceae</taxon>
        <taxon>Thermocatellispora</taxon>
    </lineage>
</organism>
<keyword evidence="3" id="KW-0596">Phosphopantetheine</keyword>
<dbReference type="InterPro" id="IPR036736">
    <property type="entry name" value="ACP-like_sf"/>
</dbReference>
<dbReference type="SMART" id="SM00825">
    <property type="entry name" value="PKS_KS"/>
    <property type="match status" value="3"/>
</dbReference>
<dbReference type="InterPro" id="IPR013968">
    <property type="entry name" value="PKS_KR"/>
</dbReference>
<dbReference type="Gene3D" id="3.40.47.10">
    <property type="match status" value="3"/>
</dbReference>
<feature type="region of interest" description="Disordered" evidence="10">
    <location>
        <begin position="2053"/>
        <end position="2076"/>
    </location>
</feature>
<feature type="compositionally biased region" description="Low complexity" evidence="10">
    <location>
        <begin position="2053"/>
        <end position="2063"/>
    </location>
</feature>
<dbReference type="InterPro" id="IPR020807">
    <property type="entry name" value="PKS_DH"/>
</dbReference>
<feature type="region of interest" description="N-terminal hotdog fold" evidence="9">
    <location>
        <begin position="2541"/>
        <end position="2666"/>
    </location>
</feature>
<comment type="caution">
    <text evidence="9">Lacks conserved residue(s) required for the propagation of feature annotation.</text>
</comment>
<dbReference type="Gene3D" id="1.10.1200.10">
    <property type="entry name" value="ACP-like"/>
    <property type="match status" value="3"/>
</dbReference>
<name>A0A840PCX5_9ACTN</name>
<dbReference type="SUPFAM" id="SSF51735">
    <property type="entry name" value="NAD(P)-binding Rossmann-fold domains"/>
    <property type="match status" value="7"/>
</dbReference>
<dbReference type="SMART" id="SM00829">
    <property type="entry name" value="PKS_ER"/>
    <property type="match status" value="1"/>
</dbReference>
<dbReference type="Gene3D" id="6.10.140.1830">
    <property type="match status" value="1"/>
</dbReference>
<evidence type="ECO:0000259" key="12">
    <source>
        <dbReference type="PROSITE" id="PS52004"/>
    </source>
</evidence>
<dbReference type="PROSITE" id="PS52004">
    <property type="entry name" value="KS3_2"/>
    <property type="match status" value="3"/>
</dbReference>
<feature type="domain" description="Ketosynthase family 3 (KS3)" evidence="12">
    <location>
        <begin position="3752"/>
        <end position="4174"/>
    </location>
</feature>
<sequence length="5583" mass="571496">MDNEAKFLDYLKRATADLRKARRRVRQLEDRAQEPVAIVGIGCRFPGGVGDPDGFWQLLATGVDAISGFPVDRGWDTEGVYGATPGSEASTTRQGGFVYDATGFDAGFFGISPREALAMDPQQRLLLETSWEALEHAGIDPGTLRGTATGVFAGAGFSAYGAAVPASDAEGYVVTGNATSVISGRVAYTLGLEGPAVTVDTACSSSLVALHLAVQALRSGECTLALAGGVTVMAEPGTFAEFSRQGGLAFDGRCKAFSAAADGTGWGEGVGMLVVERLSDARRNGHRVLAVVRGSAVNQDGASNGLTAPNGPSQQRVIRAALANARLSAAEVDAVEAHGTGTVLGDPIEAQAILATYGQDRPEDRPLWLGSVKTNIGHTQSAAGVAGVIKMVLAMRHGLLPRTLHAEDPSPYVDWSAGHVRLLTEPVPWPVGGEPRRAGVSAFGISGTNAHVILEEPPAPAPATSESTPGDADEPAGGEAASPAEPAKPPVLNSGTVGWLVSGQSADGLRAQASRLAAHLNARAAQATPVDVAWSLATTRAALDHRAVVLGDDRDELVAAVSALAASAPSAAVVTGVAEPSRRVVFVFPGQGSQWVGMGRELAESSPVFAARLAECGQALAPYVDWSLDDVLASREGAPGFDRVDVVQPVLWAMMVSLAELWQAAGVKPDAVVGHSQGEIAAAVVAGILSLDDAAKVVALRSRALTALSGAGGMLSIAAPADAVAGRLGSSGGSLSVAAVNGPSATVVSGEPAALAELAAEFERGGVRTRLLPVDYASHGPQVDAIRDEVLSLLAGITPRPGRLPMVSAMTGDHLEGPEADAGYWYASLRAPVQFSRAVEMLGRAEYDAFIEVSAHPVLTTAIAATFETGALTVPVVSGTLRRDDGGPSRLLASLAEVYVRGVAVDWPSVLAEGERIDLPTYAFQRRYYWPKPAPAGAHNGSATGRTDPVSEGEARFWAAVEAEDVTGLAGALSVEEGWPFSDVVPAMASWRRRERERSAVADWRYRVAWVPVADPGPATLSGTWLVLAPASEPAGPGDADDYLTAGVVRALSARGADVVTLHVAPDALDRETLAARLATAAGSAAPPAGVLSLLALDEAPLAGQPVVAAGLAGTLALVQALGDAGIAAPLWLLTQGAVAAGPDEPLTNPIQAQVWGLGRVAGLEHPDRWGGMVDLPPVLDEPAADRLGAVLAGCGEDQIVIRPGGIRARRLVRSATRRTDPEPSWTTRGSVLVTGAGGAIGPDLAAWLSRSRVPHTVLVSRRGPQTPGAATLAATMAEAGTAVTMAVCDVSDRDSVAGLLRWIPAVAPPLSVVIHAAVAVELTPLRDIDVAELALACGAKVAGAAHLDELTSGLDLDAFVLFSSITATWGVSDHGSYAAANAYLDALAENRRSRGLPATSVAWGVWDSGGRFDEIATGGPGEPVPAAEWLPQSLIPDRLRRQGLRLLDPERALVALSQVLAADETALAVADVDWPRFSAVFNAARSWRLLDEIPEARQAVAETGAVAVSGEAAGLLARLLGVSPVQRERIVTDLVRGHAAAVLGHSSPDAVHATRAFRDMGFDSLTAVELRGRLNQATGLQLPSTVVFDYPSPLLLAREILTRLIGSAALTADQPRVTPVSSDDPVVIVGMGCRFPGGADSPEALWELLATGRDAISGFPADRGWDLTGLAGPGSGEPSYAPEGGFITGMADFDPAFFRISPREALGMDPQQRLLLETSWEALERAGIDPATLRGSLTGVFTGASSSGYAGLAGFGAGVAGSEGHLMIGNLTSVISGRVSYTLGLEGPAVTVDTACSSALVALHLAAQALRGGECDLALAGGVMVITDPTEFIGFSQQGALAADARCKAFSADADGMSLAEGVGVLVLERLSDARRNGHPVLAVVAGSAVNQDGASNGLSAPNGPSQQRVIRAALASAGLRPGDIDVIEAHGTGTALGDPIEAQAILATYGQDRPEDRPLLLGSVKSNIGHTQQAAGAAGIMKMVLALQHGLVPATLHADVPSPHVDWTAGDVRLLTEPADWTPGGCPRRAGVSSFGISGTNAHVILEEPPAAEPAEPAEAAEGPDHGDGAEPSEPKVLTAGALAWLVSGHTPAGLTDQARRLAAHLDAGPELDPADVGWSLATTRTALEHRAVVHGENRDDLMAALAALAAGEPSPRVVTGTAGAAGPVVFVFPGQGGQWVGMGQELARTSPVFAARLAECGRALAPFVDWDLAEVLAAGPGAPGLSRIDVVHPALWAVMVSLAAVWEAAGVRPDAVIGHSQGEIAAACVAGVLSLSDAARVVARRGQAMIPLAGRGGVLSIAASLEAVEARLRGGDGRVTVATVNGPEAVTVSGAVDALQALAAECERDGVRARFVPMDYAPHGPQVEGIRDEVLAVLDGITPGPALIPMVSGMTGDYLDGSEAGAEYWYASLRSTVRFTHGIERLARDGYGVFIEVSPHPVLTAAMAATLEGLGGPEGAAPVVTGTLRRDDGGPARLLASLAEVHVHGVPVDWTTVLPTGARVGLPTYAFQRQRYWPKPVAATSAGANALGLAAAGHPLLGAAVELAGGQGLLFTGRLSLWSQPWLADHAIAGTVLLPGTAFVELAVRAGYQAGCPRIEELTLAAPLVLPPDGAVRVQVTVSAPDERGHRAVEVYGQAEDAAGDAAWTRHAAGLLAPATAPADHEPGDFQVWPPEGAEAVDLTGRYEAQAEGGYAFGPTFRGLRSAWRRGGDIFAEVALPEEAADDAAGFGLHPALLDASLHAAGLAGDAWTGPLAAGGQEVLLPFAWTGLSLYAAGAARLRVRLRQDAAGGGIALVATDTTGALVVRADSLVLRPVAAGALQTAASALDDSLFAVEWTPVGATGTTPDATPGTWAVIGADPFGLAAGLTASGVQTRGHAGLTDLAQAIDAGEPIPDLVFTGIDGTGDAAGPAEAARRLTADALGLLQQWAALDALAPARLVIVTRGAVATEAGAKVADPAAAAVWGLVRSAQSENPDRLILADLPAPGADAVPAAGTGGDAFGVLAAALGSGEPELAIRDHTAYGRRLVRSAAPPLTPPATGPWRLDAPEKGTLAGLALVPYPEATAPLRPGEARIAVRAAGLNFRDVLIALGMYPVEAPVGTEIAGIVTETGPGVTHLSAGDRVLGIAAGGAGPLTVADARLLTRMPADWSFAEAATVPIAYSTAWYALVDLAAARPGQRLLVHAAAGGVGTAAVAVARHLGLDVYATASPAKWPALRAMGLDDDHIASSRTAEFETAFLAATGGEGMDIVLNALAGELTDASLRLLPRGGTFLEMGKTDLRDPAELAREHPGVDYRPFVTGDAPPERLTEILAETTGLVAAGTLAMPPMRVWDVRRAPEAFRFMSQARHVGKIVLTVPPGPAAVRRPGTVLITGGTGTLGGLVARHLTTTGRAARVVLTSRSGPAARGAAALAAELATAGAGVRVVAGDAADRSALATVLAGEEPTGVVHAAGVLDDGVIGSLTPARIDAVMRPKADAAWNLHELTQGMDLDAFVLFSAGAATFGAAGQGNYAAANAFLDALAAHRLAAGLPAVSLAWGLWADASAMTENLSAQDVNRIAQGGVGALSAEQGLGLLDLALTRDDALLVPARLDLAGIRAQAAMGTELAPLWRALTGGPARPPMASAAGARGGSAAEALRRQLAERSGPDRDRLLLDLVRGHAAAVLGHTSPEAVEPRRAFRDLGFDSLTSVELRNRLSTATGLRLPATVVFDHPSSSALADHLRGRLLGEGALVRVAPAVTAAATEPIAIVAMSCRFPGDVRDPEGFWELLAAGTDAISPLPGDRGWDTAGLTDPDLGHGGANTGQGGFITGAADFDPGFFGISPREALTMDPQQRLLLQTSWEALERAGLDPATLRGSATGVYVGAAFSGYGAGLPLELAGHMMTGTAASVMSGRISYTLGLEGPAVTIDTACSSSLVALHMAVAALRAGECTMALAGGATIMATPGGLVSFSQQQALAADGRCKAFSTMADGMGMAEGVGMLVIERLSDAQRNGHPVLAVIRGSAMNQDGASNGLTAPNGPSQQRVIRAALANAGLSPADVDAIEAHGTGTELGDPIEAQALLATYGQDRPDGRPLWLGSVKSNIGHTQCAAGVASVIKMVLALQHQELPRSLYADRPSTHVDWTEGDIRLLAEAQPWPANGRVRRAGVSSFGISGTNVHLLMEEAPAPVPPDRAEIGSVPVLTGSITAWPVSGRTRAALAGQATRLAEFVAARPELDAADVAWSLVTTRSVFEHRAVVTGRSREELLPGLSAVSAGLPAAGVVTGEVPVGGGTGRVVFVFPGQGSQWAGMGRELAESSPVFAARLAECGRALAPYADWSLDDVLHGREGAPSLDRVDVVQPVLWAVMVSLAAVWQAAGVEPDAVVGHSQGEIAAAVVAGILSLDDAAKIVALRSRALTALSGRGGMLSIAESVTAVRSRVQSWGERVSVAAVNGPVATVVSGDPDALAEVLAACEREGVRARMLPVDYASHGPQVDELREEILKLLDGVTPQPGRVPMVSAMSGEFVEGPEMDAGYWYASLRATVEFSRAIEALGRAGYGVFVETSPHPVLTAPVTATLEGLSATTDPVVTGTLRRGDGGPARLLASLAEVHVRGVAVDWSAVLAEAERVDLPTYAFASQRFWPAPVASGAGDLTSAGLESVGHPLLGASVELAEGEGLVVTGRLSLRAQPWLADYAVAGIVVLPGTALAELAVVAGHHAGCPRIEKLTLTAPLVLSADHPTQVQITLGAPEDGPEPGRRTVQIYARTENPGDPMSEPADGAPAWTWHASGVLTPARPAEPALAREFLTWPPTGAEPIDLSGLADAQTAAGHAYGPAFRGLRAAWRQGDDIVAEVALPEPVAAQAGAFGIHPALLDAAFQATALFPGPGETAGEGTRVPFSWTGLSVYSPGASRLRVRLRSGSDGWSLTAADGTGMPVASVASLALRPVTAGQLRMAGNTLRDALFGLSWVPIPDPTVAVTGPWAVIGADLIGLGAGLRAAGATVADHPDLDALAAAVEGGEPVPQFVVACLETAAKTAEGPGEAVRRVTGEVEALVQRWPALESPAGARLVLVTRGAVATGPDQPAPDLTGAAVWGLVRSAQSRHPGRLILADLSPGNDGANDRLSMLAASLTSDEPELALRGDTVYGRRLTRPAGGVIPTNPPTEHTPGTVLVTGGPGTAAARAAGHLARTGRAAAVTVATRPGPAAPGAAALAAALATAGAGVRIVACDLAARDDRPGLAALAAPEAPVRIVIHEAEDGDDPAAPDAAWNLHRLTADLDLDAFVLFSTLTAVLGAPEATGRMSAQAGFLHALAAHRRAAGLPAVALAWGPSSGGSSGPASEPPPDTRPAAVGDLSEDDALALLDLVLEREEDFLVPARLNLGRLRAPAEPGTGREPAPVWRSLAGSVAAAEPEDDHAEVTEALRRQLAELSPEDQERTLLGLVRAHVAAVLGQGSPEAIEPRRAFSDLGFDSMIAVELRNRLNAATGLKLPATVVFDYPTTAAVAEYLRECLVLDGAGGVDAEEEALRRILATTPMSRFRDAGILDALMRLADPDSETAGSGGDARADDIDELDAESLVRMALDSEGADY</sequence>
<dbReference type="Gene3D" id="3.10.129.110">
    <property type="entry name" value="Polyketide synthase dehydratase"/>
    <property type="match status" value="2"/>
</dbReference>
<dbReference type="Pfam" id="PF21089">
    <property type="entry name" value="PKS_DH_N"/>
    <property type="match status" value="2"/>
</dbReference>
<evidence type="ECO:0000256" key="6">
    <source>
        <dbReference type="ARBA" id="ARBA00023194"/>
    </source>
</evidence>
<dbReference type="FunFam" id="3.90.180.10:FF:000032">
    <property type="entry name" value="Probable polyketide synthase pks1"/>
    <property type="match status" value="1"/>
</dbReference>
<keyword evidence="5" id="KW-0808">Transferase</keyword>
<dbReference type="CDD" id="cd00833">
    <property type="entry name" value="PKS"/>
    <property type="match status" value="3"/>
</dbReference>
<dbReference type="FunFam" id="3.40.47.10:FF:000019">
    <property type="entry name" value="Polyketide synthase type I"/>
    <property type="match status" value="3"/>
</dbReference>
<dbReference type="CDD" id="cd05195">
    <property type="entry name" value="enoyl_red"/>
    <property type="match status" value="1"/>
</dbReference>
<dbReference type="InterPro" id="IPR016039">
    <property type="entry name" value="Thiolase-like"/>
</dbReference>
<evidence type="ECO:0000256" key="7">
    <source>
        <dbReference type="ARBA" id="ARBA00023268"/>
    </source>
</evidence>
<evidence type="ECO:0000256" key="9">
    <source>
        <dbReference type="PROSITE-ProRule" id="PRU01363"/>
    </source>
</evidence>
<feature type="region of interest" description="Disordered" evidence="10">
    <location>
        <begin position="457"/>
        <end position="491"/>
    </location>
</feature>
<feature type="domain" description="PKS/mFAS DH" evidence="13">
    <location>
        <begin position="4654"/>
        <end position="4945"/>
    </location>
</feature>
<dbReference type="GO" id="GO:0006633">
    <property type="term" value="P:fatty acid biosynthetic process"/>
    <property type="evidence" value="ECO:0007669"/>
    <property type="project" value="InterPro"/>
</dbReference>
<keyword evidence="7" id="KW-0511">Multifunctional enzyme</keyword>
<dbReference type="InterPro" id="IPR018201">
    <property type="entry name" value="Ketoacyl_synth_AS"/>
</dbReference>
<evidence type="ECO:0000313" key="14">
    <source>
        <dbReference type="EMBL" id="MBB5137468.1"/>
    </source>
</evidence>
<evidence type="ECO:0000256" key="3">
    <source>
        <dbReference type="ARBA" id="ARBA00022450"/>
    </source>
</evidence>
<protein>
    <submittedName>
        <fullName evidence="14">Candicidin polyketide synthase FscB</fullName>
    </submittedName>
</protein>
<feature type="domain" description="Ketosynthase family 3 (KS3)" evidence="12">
    <location>
        <begin position="1624"/>
        <end position="2050"/>
    </location>
</feature>
<feature type="active site" description="Proton donor; for dehydratase activity" evidence="9">
    <location>
        <position position="2742"/>
    </location>
</feature>
<evidence type="ECO:0000313" key="15">
    <source>
        <dbReference type="Proteomes" id="UP000578449"/>
    </source>
</evidence>
<evidence type="ECO:0000259" key="11">
    <source>
        <dbReference type="PROSITE" id="PS50075"/>
    </source>
</evidence>
<dbReference type="Gene3D" id="3.40.366.10">
    <property type="entry name" value="Malonyl-Coenzyme A Acyl Carrier Protein, domain 2"/>
    <property type="match status" value="3"/>
</dbReference>
<dbReference type="SMART" id="SM00827">
    <property type="entry name" value="PKS_AT"/>
    <property type="match status" value="3"/>
</dbReference>
<dbReference type="Pfam" id="PF13602">
    <property type="entry name" value="ADH_zinc_N_2"/>
    <property type="match status" value="1"/>
</dbReference>
<feature type="active site" description="Proton acceptor; for dehydratase activity" evidence="9">
    <location>
        <position position="2573"/>
    </location>
</feature>
<dbReference type="InterPro" id="IPR006162">
    <property type="entry name" value="Ppantetheine_attach_site"/>
</dbReference>
<dbReference type="GO" id="GO:0004312">
    <property type="term" value="F:fatty acid synthase activity"/>
    <property type="evidence" value="ECO:0007669"/>
    <property type="project" value="TreeGrafter"/>
</dbReference>
<dbReference type="PROSITE" id="PS00012">
    <property type="entry name" value="PHOSPHOPANTETHEINE"/>
    <property type="match status" value="3"/>
</dbReference>
<reference evidence="14 15" key="1">
    <citation type="submission" date="2020-08" db="EMBL/GenBank/DDBJ databases">
        <title>Genomic Encyclopedia of Type Strains, Phase IV (KMG-IV): sequencing the most valuable type-strain genomes for metagenomic binning, comparative biology and taxonomic classification.</title>
        <authorList>
            <person name="Goeker M."/>
        </authorList>
    </citation>
    <scope>NUCLEOTIDE SEQUENCE [LARGE SCALE GENOMIC DNA]</scope>
    <source>
        <strain evidence="14 15">DSM 45615</strain>
    </source>
</reference>
<dbReference type="Gene3D" id="3.40.50.11460">
    <property type="match status" value="2"/>
</dbReference>
<evidence type="ECO:0000256" key="8">
    <source>
        <dbReference type="ARBA" id="ARBA00023315"/>
    </source>
</evidence>
<dbReference type="Pfam" id="PF16197">
    <property type="entry name" value="KAsynt_C_assoc"/>
    <property type="match status" value="3"/>
</dbReference>
<feature type="region of interest" description="C-terminal hotdog fold" evidence="9">
    <location>
        <begin position="4805"/>
        <end position="4945"/>
    </location>
</feature>
<dbReference type="SMART" id="SM00826">
    <property type="entry name" value="PKS_DH"/>
    <property type="match status" value="2"/>
</dbReference>
<dbReference type="CDD" id="cd08952">
    <property type="entry name" value="KR_1_SDR_x"/>
    <property type="match status" value="1"/>
</dbReference>
<evidence type="ECO:0000256" key="4">
    <source>
        <dbReference type="ARBA" id="ARBA00022553"/>
    </source>
</evidence>
<dbReference type="InterPro" id="IPR049551">
    <property type="entry name" value="PKS_DH_C"/>
</dbReference>
<dbReference type="Pfam" id="PF08240">
    <property type="entry name" value="ADH_N"/>
    <property type="match status" value="1"/>
</dbReference>
<dbReference type="PROSITE" id="PS50075">
    <property type="entry name" value="CARRIER"/>
    <property type="match status" value="3"/>
</dbReference>
<keyword evidence="6" id="KW-0045">Antibiotic biosynthesis</keyword>
<comment type="cofactor">
    <cofactor evidence="1">
        <name>pantetheine 4'-phosphate</name>
        <dbReference type="ChEBI" id="CHEBI:47942"/>
    </cofactor>
</comment>
<feature type="domain" description="Carrier" evidence="11">
    <location>
        <begin position="3659"/>
        <end position="3734"/>
    </location>
</feature>
<dbReference type="InterPro" id="IPR055123">
    <property type="entry name" value="SpnB-like_Rossmann"/>
</dbReference>
<dbReference type="Pfam" id="PF14765">
    <property type="entry name" value="PS-DH"/>
    <property type="match status" value="2"/>
</dbReference>
<dbReference type="InterPro" id="IPR020841">
    <property type="entry name" value="PKS_Beta-ketoAc_synthase_dom"/>
</dbReference>
<dbReference type="SUPFAM" id="SSF52151">
    <property type="entry name" value="FabD/lysophospholipase-like"/>
    <property type="match status" value="3"/>
</dbReference>
<evidence type="ECO:0000259" key="13">
    <source>
        <dbReference type="PROSITE" id="PS52019"/>
    </source>
</evidence>
<gene>
    <name evidence="14" type="ORF">HNP84_007220</name>
</gene>
<dbReference type="Proteomes" id="UP000578449">
    <property type="component" value="Unassembled WGS sequence"/>
</dbReference>
<dbReference type="InterPro" id="IPR032821">
    <property type="entry name" value="PKS_assoc"/>
</dbReference>
<dbReference type="InterPro" id="IPR020843">
    <property type="entry name" value="ER"/>
</dbReference>
<dbReference type="GO" id="GO:0016491">
    <property type="term" value="F:oxidoreductase activity"/>
    <property type="evidence" value="ECO:0007669"/>
    <property type="project" value="InterPro"/>
</dbReference>
<accession>A0A840PCX5</accession>
<dbReference type="GO" id="GO:0004315">
    <property type="term" value="F:3-oxoacyl-[acyl-carrier-protein] synthase activity"/>
    <property type="evidence" value="ECO:0007669"/>
    <property type="project" value="InterPro"/>
</dbReference>
<dbReference type="InterPro" id="IPR016035">
    <property type="entry name" value="Acyl_Trfase/lysoPLipase"/>
</dbReference>
<dbReference type="SMART" id="SM00822">
    <property type="entry name" value="PKS_KR"/>
    <property type="match status" value="3"/>
</dbReference>
<dbReference type="FunFam" id="3.40.366.10:FF:000002">
    <property type="entry name" value="Probable polyketide synthase 2"/>
    <property type="match status" value="3"/>
</dbReference>
<dbReference type="InterPro" id="IPR001227">
    <property type="entry name" value="Ac_transferase_dom_sf"/>
</dbReference>
<evidence type="ECO:0000256" key="1">
    <source>
        <dbReference type="ARBA" id="ARBA00001957"/>
    </source>
</evidence>
<dbReference type="InterPro" id="IPR020806">
    <property type="entry name" value="PKS_PP-bd"/>
</dbReference>
<feature type="domain" description="Ketosynthase family 3 (KS3)" evidence="12">
    <location>
        <begin position="33"/>
        <end position="456"/>
    </location>
</feature>
<comment type="caution">
    <text evidence="14">The sequence shown here is derived from an EMBL/GenBank/DDBJ whole genome shotgun (WGS) entry which is preliminary data.</text>
</comment>
<dbReference type="Gene3D" id="3.30.70.3290">
    <property type="match status" value="3"/>
</dbReference>
<dbReference type="Pfam" id="PF18369">
    <property type="entry name" value="PKS_DE"/>
    <property type="match status" value="1"/>
</dbReference>
<feature type="domain" description="Carrier" evidence="11">
    <location>
        <begin position="1530"/>
        <end position="1605"/>
    </location>
</feature>
<feature type="region of interest" description="Disordered" evidence="10">
    <location>
        <begin position="5323"/>
        <end position="5345"/>
    </location>
</feature>
<dbReference type="SMART" id="SM01294">
    <property type="entry name" value="PKS_PP_betabranch"/>
    <property type="match status" value="3"/>
</dbReference>
<evidence type="ECO:0000256" key="2">
    <source>
        <dbReference type="ARBA" id="ARBA00004792"/>
    </source>
</evidence>
<dbReference type="InterPro" id="IPR016036">
    <property type="entry name" value="Malonyl_transacylase_ACP-bd"/>
</dbReference>
<dbReference type="SUPFAM" id="SSF55048">
    <property type="entry name" value="Probable ACP-binding domain of malonyl-CoA ACP transacylase"/>
    <property type="match status" value="3"/>
</dbReference>
<dbReference type="Pfam" id="PF22953">
    <property type="entry name" value="SpnB_Rossmann"/>
    <property type="match status" value="2"/>
</dbReference>
<dbReference type="PANTHER" id="PTHR43775">
    <property type="entry name" value="FATTY ACID SYNTHASE"/>
    <property type="match status" value="1"/>
</dbReference>
<dbReference type="Pfam" id="PF00109">
    <property type="entry name" value="ketoacyl-synt"/>
    <property type="match status" value="3"/>
</dbReference>
<feature type="region of interest" description="C-terminal hotdog fold" evidence="9">
    <location>
        <begin position="2681"/>
        <end position="2827"/>
    </location>
</feature>
<dbReference type="GO" id="GO:0031177">
    <property type="term" value="F:phosphopantetheine binding"/>
    <property type="evidence" value="ECO:0007669"/>
    <property type="project" value="InterPro"/>
</dbReference>
<keyword evidence="15" id="KW-1185">Reference proteome</keyword>
<dbReference type="PROSITE" id="PS52019">
    <property type="entry name" value="PKS_MFAS_DH"/>
    <property type="match status" value="2"/>
</dbReference>
<dbReference type="InterPro" id="IPR041618">
    <property type="entry name" value="PKS_DE"/>
</dbReference>
<dbReference type="PANTHER" id="PTHR43775:SF51">
    <property type="entry name" value="INACTIVE PHENOLPHTHIOCEROL SYNTHESIS POLYKETIDE SYNTHASE TYPE I PKS1-RELATED"/>
    <property type="match status" value="1"/>
</dbReference>
<dbReference type="InterPro" id="IPR049900">
    <property type="entry name" value="PKS_mFAS_DH"/>
</dbReference>
<dbReference type="InterPro" id="IPR013154">
    <property type="entry name" value="ADH-like_N"/>
</dbReference>
<dbReference type="InterPro" id="IPR015083">
    <property type="entry name" value="NorB/c/GfsB-D-like_docking"/>
</dbReference>
<dbReference type="Gene3D" id="3.40.50.720">
    <property type="entry name" value="NAD(P)-binding Rossmann-like Domain"/>
    <property type="match status" value="3"/>
</dbReference>
<dbReference type="EMBL" id="JACHGN010000018">
    <property type="protein sequence ID" value="MBB5137468.1"/>
    <property type="molecule type" value="Genomic_DNA"/>
</dbReference>
<dbReference type="InterPro" id="IPR009081">
    <property type="entry name" value="PP-bd_ACP"/>
</dbReference>
<dbReference type="Gene3D" id="3.90.180.10">
    <property type="entry name" value="Medium-chain alcohol dehydrogenases, catalytic domain"/>
    <property type="match status" value="1"/>
</dbReference>